<evidence type="ECO:0000313" key="4">
    <source>
        <dbReference type="EMBL" id="SSA40705.1"/>
    </source>
</evidence>
<keyword evidence="5" id="KW-1185">Reference proteome</keyword>
<dbReference type="GO" id="GO:0042834">
    <property type="term" value="F:peptidoglycan binding"/>
    <property type="evidence" value="ECO:0007669"/>
    <property type="project" value="InterPro"/>
</dbReference>
<dbReference type="AlphaFoldDB" id="A0A2Y9A921"/>
<name>A0A2Y9A921_9MICO</name>
<dbReference type="RefSeq" id="WP_110852158.1">
    <property type="nucleotide sequence ID" value="NZ_QKLZ01000004.1"/>
</dbReference>
<dbReference type="PROSITE" id="PS51724">
    <property type="entry name" value="SPOR"/>
    <property type="match status" value="1"/>
</dbReference>
<dbReference type="InterPro" id="IPR036680">
    <property type="entry name" value="SPOR-like_sf"/>
</dbReference>
<dbReference type="EMBL" id="UETB01000004">
    <property type="protein sequence ID" value="SSA40705.1"/>
    <property type="molecule type" value="Genomic_DNA"/>
</dbReference>
<dbReference type="Pfam" id="PF09992">
    <property type="entry name" value="NAGPA"/>
    <property type="match status" value="1"/>
</dbReference>
<gene>
    <name evidence="4" type="ORF">SAMN05216184_104261</name>
</gene>
<dbReference type="InterPro" id="IPR018711">
    <property type="entry name" value="NAGPA"/>
</dbReference>
<feature type="chain" id="PRO_5030061822" evidence="2">
    <location>
        <begin position="30"/>
        <end position="541"/>
    </location>
</feature>
<feature type="domain" description="SPOR" evidence="3">
    <location>
        <begin position="82"/>
        <end position="172"/>
    </location>
</feature>
<dbReference type="OrthoDB" id="9809781at2"/>
<evidence type="ECO:0000259" key="3">
    <source>
        <dbReference type="PROSITE" id="PS51724"/>
    </source>
</evidence>
<dbReference type="Gene3D" id="3.30.70.1070">
    <property type="entry name" value="Sporulation related repeat"/>
    <property type="match status" value="1"/>
</dbReference>
<dbReference type="PANTHER" id="PTHR40446">
    <property type="entry name" value="N-ACETYLGLUCOSAMINE-1-PHOSPHODIESTER ALPHA-N-ACETYLGLUCOSAMINIDASE"/>
    <property type="match status" value="1"/>
</dbReference>
<feature type="signal peptide" evidence="2">
    <location>
        <begin position="1"/>
        <end position="29"/>
    </location>
</feature>
<organism evidence="4 5">
    <name type="scientific">Georgenia satyanarayanai</name>
    <dbReference type="NCBI Taxonomy" id="860221"/>
    <lineage>
        <taxon>Bacteria</taxon>
        <taxon>Bacillati</taxon>
        <taxon>Actinomycetota</taxon>
        <taxon>Actinomycetes</taxon>
        <taxon>Micrococcales</taxon>
        <taxon>Bogoriellaceae</taxon>
        <taxon>Georgenia</taxon>
    </lineage>
</organism>
<evidence type="ECO:0000256" key="1">
    <source>
        <dbReference type="SAM" id="MobiDB-lite"/>
    </source>
</evidence>
<dbReference type="Pfam" id="PF05036">
    <property type="entry name" value="SPOR"/>
    <property type="match status" value="1"/>
</dbReference>
<evidence type="ECO:0000313" key="5">
    <source>
        <dbReference type="Proteomes" id="UP000250222"/>
    </source>
</evidence>
<accession>A0A2Y9A921</accession>
<dbReference type="InterPro" id="IPR007730">
    <property type="entry name" value="SPOR-like_dom"/>
</dbReference>
<dbReference type="SUPFAM" id="SSF110997">
    <property type="entry name" value="Sporulation related repeat"/>
    <property type="match status" value="1"/>
</dbReference>
<sequence length="541" mass="56433">MSQPRARRGAAVLAATTAAVLTLPLLAGAQPEPDAALPLGAADLPETRRTEQLAPGVTLTRIVRGETTATYPWTVEVSVPAGSDSPDPDAPATALRDRASAEEVAAELRDAGLDVRVEEVLTEPVADFAGGSLGWRVRVGSFADRAAADAAREQVVAAGHRGSTLSTAWDADGDDDRGPWRIDVLTVDPRHFRGEVAASLGPDVEQRETTSELAALSGALAAVNGGFFVLDPRAGAPGDPAGVSVVDGELLSEPVGERPALLLRPDARRTEVERVGWEGEVRAGGTRLPLDGLNRVPGLVRNCGGLDDVPTTLPLHDVTCTDPDELVVFTETFAERTPAGEGVEAVLDRHGRVTELRDDRGGPVPDGGTTVQATGDLAPVLRSLAEEGSRLDVRTALTDEDGRTVHPSRYPAVVNGGPELVRDGRRHVTPATDGMVHPDNPSFYYGWVHKRNPRTLAGVDDRGRLVLVTADGRSTDALGLSVPEAADVAVGLGLRDALNLDGGGSTAMVAEGRLLTVPSDAAGERPVGDAVLVLPGRPAHP</sequence>
<reference evidence="4 5" key="1">
    <citation type="submission" date="2016-10" db="EMBL/GenBank/DDBJ databases">
        <authorList>
            <person name="Cai Z."/>
        </authorList>
    </citation>
    <scope>NUCLEOTIDE SEQUENCE [LARGE SCALE GENOMIC DNA]</scope>
    <source>
        <strain evidence="4 5">CGMCC 1.10826</strain>
    </source>
</reference>
<dbReference type="Proteomes" id="UP000250222">
    <property type="component" value="Unassembled WGS sequence"/>
</dbReference>
<evidence type="ECO:0000256" key="2">
    <source>
        <dbReference type="SAM" id="SignalP"/>
    </source>
</evidence>
<keyword evidence="2" id="KW-0732">Signal</keyword>
<dbReference type="PANTHER" id="PTHR40446:SF2">
    <property type="entry name" value="N-ACETYLGLUCOSAMINE-1-PHOSPHODIESTER ALPHA-N-ACETYLGLUCOSAMINIDASE"/>
    <property type="match status" value="1"/>
</dbReference>
<feature type="region of interest" description="Disordered" evidence="1">
    <location>
        <begin position="79"/>
        <end position="98"/>
    </location>
</feature>
<proteinExistence type="predicted"/>
<protein>
    <submittedName>
        <fullName evidence="4">Sporulation related domain-containing protein</fullName>
    </submittedName>
</protein>